<gene>
    <name evidence="1" type="ORF">D5R40_07030</name>
</gene>
<evidence type="ECO:0000313" key="1">
    <source>
        <dbReference type="EMBL" id="RQH49126.1"/>
    </source>
</evidence>
<protein>
    <submittedName>
        <fullName evidence="1">IS1 family transposase</fullName>
    </submittedName>
</protein>
<dbReference type="InterPro" id="IPR051354">
    <property type="entry name" value="Transposase_27_IS1"/>
</dbReference>
<evidence type="ECO:0000313" key="2">
    <source>
        <dbReference type="Proteomes" id="UP000269154"/>
    </source>
</evidence>
<name>A0A3N6NRR4_9CYAN</name>
<dbReference type="Proteomes" id="UP000269154">
    <property type="component" value="Unassembled WGS sequence"/>
</dbReference>
<keyword evidence="2" id="KW-1185">Reference proteome</keyword>
<comment type="caution">
    <text evidence="1">The sequence shown here is derived from an EMBL/GenBank/DDBJ whole genome shotgun (WGS) entry which is preliminary data.</text>
</comment>
<accession>A0A3N6NRR4</accession>
<reference evidence="1 2" key="1">
    <citation type="journal article" date="2018" name="ACS Chem. Biol.">
        <title>Ketoreductase domain dysfunction expands chemodiversity: malyngamide biosynthesis in the cyanobacterium Okeania hirsuta.</title>
        <authorList>
            <person name="Moss N.A."/>
            <person name="Leao T."/>
            <person name="Rankin M."/>
            <person name="McCullough T.M."/>
            <person name="Qu P."/>
            <person name="Korobeynikov A."/>
            <person name="Smith J.L."/>
            <person name="Gerwick L."/>
            <person name="Gerwick W.H."/>
        </authorList>
    </citation>
    <scope>NUCLEOTIDE SEQUENCE [LARGE SCALE GENOMIC DNA]</scope>
    <source>
        <strain evidence="1 2">PAB10Feb10-1</strain>
    </source>
</reference>
<organism evidence="1 2">
    <name type="scientific">Okeania hirsuta</name>
    <dbReference type="NCBI Taxonomy" id="1458930"/>
    <lineage>
        <taxon>Bacteria</taxon>
        <taxon>Bacillati</taxon>
        <taxon>Cyanobacteriota</taxon>
        <taxon>Cyanophyceae</taxon>
        <taxon>Oscillatoriophycideae</taxon>
        <taxon>Oscillatoriales</taxon>
        <taxon>Microcoleaceae</taxon>
        <taxon>Okeania</taxon>
    </lineage>
</organism>
<sequence>MYCPKCQSSRYKKNGFRRQKQSYRCHDCGHQFVESPKPKAYHPEVKQLCLKMYFNQDLRKDTILSVFTLV</sequence>
<dbReference type="RefSeq" id="WP_124144423.1">
    <property type="nucleotide sequence ID" value="NZ_CAWOKI010000018.1"/>
</dbReference>
<dbReference type="OrthoDB" id="528683at2"/>
<dbReference type="PANTHER" id="PTHR33293">
    <property type="entry name" value="INSERTION ELEMENT IS1 1 PROTEIN INSB-RELATED"/>
    <property type="match status" value="1"/>
</dbReference>
<dbReference type="AlphaFoldDB" id="A0A3N6NRR4"/>
<proteinExistence type="predicted"/>
<dbReference type="EMBL" id="RCBY01000026">
    <property type="protein sequence ID" value="RQH49126.1"/>
    <property type="molecule type" value="Genomic_DNA"/>
</dbReference>